<dbReference type="Gene3D" id="3.40.50.1000">
    <property type="entry name" value="HAD superfamily/HAD-like"/>
    <property type="match status" value="1"/>
</dbReference>
<dbReference type="GO" id="GO:0000287">
    <property type="term" value="F:magnesium ion binding"/>
    <property type="evidence" value="ECO:0007669"/>
    <property type="project" value="TreeGrafter"/>
</dbReference>
<dbReference type="Proteomes" id="UP000280759">
    <property type="component" value="Unassembled WGS sequence"/>
</dbReference>
<dbReference type="GO" id="GO:0016791">
    <property type="term" value="F:phosphatase activity"/>
    <property type="evidence" value="ECO:0007669"/>
    <property type="project" value="TreeGrafter"/>
</dbReference>
<evidence type="ECO:0000313" key="2">
    <source>
        <dbReference type="Proteomes" id="UP000280759"/>
    </source>
</evidence>
<dbReference type="AlphaFoldDB" id="A0A3P5XPG3"/>
<dbReference type="EC" id="3.1.3.-" evidence="1"/>
<dbReference type="Pfam" id="PF08282">
    <property type="entry name" value="Hydrolase_3"/>
    <property type="match status" value="1"/>
</dbReference>
<dbReference type="CDD" id="cd07518">
    <property type="entry name" value="HAD_YbiV-Like"/>
    <property type="match status" value="1"/>
</dbReference>
<dbReference type="Gene3D" id="3.30.1240.10">
    <property type="match status" value="1"/>
</dbReference>
<evidence type="ECO:0000313" key="1">
    <source>
        <dbReference type="EMBL" id="VDC42623.1"/>
    </source>
</evidence>
<accession>A0A3P5XPG3</accession>
<keyword evidence="2" id="KW-1185">Reference proteome</keyword>
<dbReference type="InterPro" id="IPR036412">
    <property type="entry name" value="HAD-like_sf"/>
</dbReference>
<sequence>MHTPLGFCTPLKGKRLDCMIKLIATDMDGTFLAEDGTYNQGQLAALLPKLAEKGILFTVSSGRSLLAIAQLFEPFLEQIAIIAENGSVVQCRGEILFADVMTKEQYIEVAEKVLANPHYVETGMVFSGQKAAYVLKGATEEYIQKTKHYYANVQVIDGFEAMENDVIFKVSTNFTGDTVLEGSDWLNQALPYATAVTTGFDSIDIILKEVNKGFGMAHLCQALGIKPAETIAFGDNFNDYQMLDFAGKAIATENARPEIKAISDQVIGHCNDGAVLTYLEGLV</sequence>
<organism evidence="1 2">
    <name type="scientific">Streptococcus canis</name>
    <dbReference type="NCBI Taxonomy" id="1329"/>
    <lineage>
        <taxon>Bacteria</taxon>
        <taxon>Bacillati</taxon>
        <taxon>Bacillota</taxon>
        <taxon>Bacilli</taxon>
        <taxon>Lactobacillales</taxon>
        <taxon>Streptococcaceae</taxon>
        <taxon>Streptococcus</taxon>
    </lineage>
</organism>
<dbReference type="PANTHER" id="PTHR10000:SF53">
    <property type="entry name" value="5-AMINO-6-(5-PHOSPHO-D-RIBITYLAMINO)URACIL PHOSPHATASE YBJI-RELATED"/>
    <property type="match status" value="1"/>
</dbReference>
<dbReference type="SFLD" id="SFLDG01140">
    <property type="entry name" value="C2.B:_Phosphomannomutase_and_P"/>
    <property type="match status" value="1"/>
</dbReference>
<dbReference type="InterPro" id="IPR006379">
    <property type="entry name" value="HAD-SF_hydro_IIB"/>
</dbReference>
<dbReference type="NCBIfam" id="TIGR00099">
    <property type="entry name" value="Cof-subfamily"/>
    <property type="match status" value="1"/>
</dbReference>
<protein>
    <submittedName>
        <fullName evidence="1">5-amino-6-(5-phospho-D-ribitylamino)uracil phosphatase YbjI</fullName>
        <ecNumber evidence="1">3.1.3.-</ecNumber>
    </submittedName>
</protein>
<reference evidence="1 2" key="1">
    <citation type="submission" date="2018-10" db="EMBL/GenBank/DDBJ databases">
        <authorList>
            <consortium name="Molecular Microbiology and Infection Unit (UMMI)"/>
            <person name="Machado M."/>
        </authorList>
    </citation>
    <scope>NUCLEOTIDE SEQUENCE [LARGE SCALE GENOMIC DNA]</scope>
    <source>
        <strain evidence="1">FMV2238.02</strain>
    </source>
</reference>
<dbReference type="InterPro" id="IPR000150">
    <property type="entry name" value="Cof"/>
</dbReference>
<dbReference type="EMBL" id="UXEP01000013">
    <property type="protein sequence ID" value="VDC42623.1"/>
    <property type="molecule type" value="Genomic_DNA"/>
</dbReference>
<proteinExistence type="predicted"/>
<dbReference type="GO" id="GO:0005829">
    <property type="term" value="C:cytosol"/>
    <property type="evidence" value="ECO:0007669"/>
    <property type="project" value="TreeGrafter"/>
</dbReference>
<dbReference type="InterPro" id="IPR023214">
    <property type="entry name" value="HAD_sf"/>
</dbReference>
<dbReference type="NCBIfam" id="TIGR01484">
    <property type="entry name" value="HAD-SF-IIB"/>
    <property type="match status" value="1"/>
</dbReference>
<dbReference type="SUPFAM" id="SSF56784">
    <property type="entry name" value="HAD-like"/>
    <property type="match status" value="1"/>
</dbReference>
<keyword evidence="1" id="KW-0378">Hydrolase</keyword>
<name>A0A3P5XPG3_STRCB</name>
<gene>
    <name evidence="1" type="primary">ybjI</name>
    <name evidence="1" type="ORF">FMV2238Y02_10720</name>
</gene>
<dbReference type="PANTHER" id="PTHR10000">
    <property type="entry name" value="PHOSPHOSERINE PHOSPHATASE"/>
    <property type="match status" value="1"/>
</dbReference>
<dbReference type="SFLD" id="SFLDS00003">
    <property type="entry name" value="Haloacid_Dehalogenase"/>
    <property type="match status" value="1"/>
</dbReference>